<evidence type="ECO:0000256" key="1">
    <source>
        <dbReference type="ARBA" id="ARBA00005189"/>
    </source>
</evidence>
<name>A0A0F7KX65_9SPHN</name>
<protein>
    <submittedName>
        <fullName evidence="4">2-acyl-glycerophospho-ethanolamine acyltransferase</fullName>
    </submittedName>
</protein>
<dbReference type="GO" id="GO:0003841">
    <property type="term" value="F:1-acylglycerol-3-phosphate O-acyltransferase activity"/>
    <property type="evidence" value="ECO:0007669"/>
    <property type="project" value="TreeGrafter"/>
</dbReference>
<evidence type="ECO:0000313" key="4">
    <source>
        <dbReference type="EMBL" id="AKH43796.1"/>
    </source>
</evidence>
<dbReference type="AlphaFoldDB" id="A0A0F7KX65"/>
<organism evidence="4 5">
    <name type="scientific">Croceibacterium atlanticum</name>
    <dbReference type="NCBI Taxonomy" id="1267766"/>
    <lineage>
        <taxon>Bacteria</taxon>
        <taxon>Pseudomonadati</taxon>
        <taxon>Pseudomonadota</taxon>
        <taxon>Alphaproteobacteria</taxon>
        <taxon>Sphingomonadales</taxon>
        <taxon>Erythrobacteraceae</taxon>
        <taxon>Croceibacterium</taxon>
    </lineage>
</organism>
<proteinExistence type="predicted"/>
<dbReference type="SUPFAM" id="SSF69593">
    <property type="entry name" value="Glycerol-3-phosphate (1)-acyltransferase"/>
    <property type="match status" value="1"/>
</dbReference>
<dbReference type="InterPro" id="IPR002123">
    <property type="entry name" value="Plipid/glycerol_acylTrfase"/>
</dbReference>
<dbReference type="CDD" id="cd07989">
    <property type="entry name" value="LPLAT_AGPAT-like"/>
    <property type="match status" value="1"/>
</dbReference>
<dbReference type="Proteomes" id="UP000034392">
    <property type="component" value="Chromosome"/>
</dbReference>
<keyword evidence="5" id="KW-1185">Reference proteome</keyword>
<keyword evidence="2" id="KW-0808">Transferase</keyword>
<dbReference type="SMART" id="SM00563">
    <property type="entry name" value="PlsC"/>
    <property type="match status" value="1"/>
</dbReference>
<evidence type="ECO:0000256" key="2">
    <source>
        <dbReference type="ARBA" id="ARBA00022679"/>
    </source>
</evidence>
<dbReference type="Pfam" id="PF01553">
    <property type="entry name" value="Acyltransferase"/>
    <property type="match status" value="1"/>
</dbReference>
<evidence type="ECO:0000256" key="3">
    <source>
        <dbReference type="ARBA" id="ARBA00023315"/>
    </source>
</evidence>
<dbReference type="PATRIC" id="fig|1267766.3.peg.2803"/>
<dbReference type="RefSeq" id="WP_046904259.1">
    <property type="nucleotide sequence ID" value="NZ_CP011452.2"/>
</dbReference>
<dbReference type="STRING" id="1267766.WYH_02767"/>
<reference evidence="4" key="1">
    <citation type="submission" date="2015-05" db="EMBL/GenBank/DDBJ databases">
        <title>The complete genome of Altererythrobacter atlanticus strain 26DY36.</title>
        <authorList>
            <person name="Wu Y.-H."/>
            <person name="Cheng H."/>
            <person name="Wu X.-W."/>
        </authorList>
    </citation>
    <scope>NUCLEOTIDE SEQUENCE [LARGE SCALE GENOMIC DNA]</scope>
    <source>
        <strain evidence="4">26DY36</strain>
    </source>
</reference>
<keyword evidence="3 4" id="KW-0012">Acyltransferase</keyword>
<dbReference type="GO" id="GO:0006654">
    <property type="term" value="P:phosphatidic acid biosynthetic process"/>
    <property type="evidence" value="ECO:0007669"/>
    <property type="project" value="TreeGrafter"/>
</dbReference>
<dbReference type="EMBL" id="CP011452">
    <property type="protein sequence ID" value="AKH43796.1"/>
    <property type="molecule type" value="Genomic_DNA"/>
</dbReference>
<comment type="pathway">
    <text evidence="1">Lipid metabolism.</text>
</comment>
<gene>
    <name evidence="4" type="ORF">WYH_02767</name>
</gene>
<dbReference type="OrthoDB" id="5290997at2"/>
<dbReference type="PANTHER" id="PTHR10434">
    <property type="entry name" value="1-ACYL-SN-GLYCEROL-3-PHOSPHATE ACYLTRANSFERASE"/>
    <property type="match status" value="1"/>
</dbReference>
<dbReference type="KEGG" id="aay:WYH_02767"/>
<dbReference type="PANTHER" id="PTHR10434:SF11">
    <property type="entry name" value="1-ACYL-SN-GLYCEROL-3-PHOSPHATE ACYLTRANSFERASE"/>
    <property type="match status" value="1"/>
</dbReference>
<sequence length="227" mass="25311">MLRSLLFYVAFYGGTVPYLVVSMLALLLAPGRLVPVATSWSHYHRFCLRYFAGIRVREEGERPEGPAIFAFKHESFFEAIDLPVSLDYPVIFAKEELFRIPGWGRAARAYGAIPLARRDGAKALRRMLVDARNYTKGGRPLVIFPEGTRVPHGHVAPLKSGFAALYKLLGVPVVPVAVDSGLLYQRRWKRPGTITIRFGEAIEPGLPRPEIEARVTQAINVLNSVDP</sequence>
<evidence type="ECO:0000313" key="5">
    <source>
        <dbReference type="Proteomes" id="UP000034392"/>
    </source>
</evidence>
<accession>A0A0F7KX65</accession>